<proteinExistence type="inferred from homology"/>
<evidence type="ECO:0000256" key="7">
    <source>
        <dbReference type="ARBA" id="ARBA00022618"/>
    </source>
</evidence>
<evidence type="ECO:0000256" key="10">
    <source>
        <dbReference type="ARBA" id="ARBA00023136"/>
    </source>
</evidence>
<evidence type="ECO:0000256" key="5">
    <source>
        <dbReference type="ARBA" id="ARBA00021907"/>
    </source>
</evidence>
<dbReference type="PIRSF" id="PIRSF003097">
    <property type="entry name" value="FtsX"/>
    <property type="match status" value="1"/>
</dbReference>
<evidence type="ECO:0000256" key="12">
    <source>
        <dbReference type="PIRNR" id="PIRNR003097"/>
    </source>
</evidence>
<name>A0ABQ6HKJ6_9MICO</name>
<evidence type="ECO:0000259" key="15">
    <source>
        <dbReference type="Pfam" id="PF18075"/>
    </source>
</evidence>
<evidence type="ECO:0000256" key="6">
    <source>
        <dbReference type="ARBA" id="ARBA00022475"/>
    </source>
</evidence>
<keyword evidence="8 13" id="KW-0812">Transmembrane</keyword>
<feature type="transmembrane region" description="Helical" evidence="13">
    <location>
        <begin position="210"/>
        <end position="228"/>
    </location>
</feature>
<accession>A0ABQ6HKJ6</accession>
<dbReference type="Gene3D" id="3.30.70.3040">
    <property type="match status" value="1"/>
</dbReference>
<sequence length="306" mass="33223">MRTSFILGEVWTGLRRNASMAVSVALVTMVSLFFLGVGMLSYRQVDTMKGYWYDKIQVSIVLCNDSSTAATCAKGAATEKDRTTIEAQLRAMPIVEEVYYESQQEAYERFKEQFRNNPIVENTRPEQLKASYRVKLTDPSKYVLLTSSFQGAPGVEKVEDQRKVVEPLIDLLHRLSVWTIVLASVMLVCSVLLVATTIRQTAYSRRRETGIMRLVGASAMTIQLPFVLETLLAALTGAALATGLLWGCCTTSWSARSARCSSSAGSPSSGRGTCGTSCPGCSGPLRSSRSSPPGSACADTCAYDSV</sequence>
<comment type="function">
    <text evidence="1">Part of the ABC transporter FtsEX involved in cellular division.</text>
</comment>
<keyword evidence="7 12" id="KW-0132">Cell division</keyword>
<evidence type="ECO:0000256" key="9">
    <source>
        <dbReference type="ARBA" id="ARBA00022989"/>
    </source>
</evidence>
<keyword evidence="6 12" id="KW-1003">Cell membrane</keyword>
<evidence type="ECO:0000259" key="14">
    <source>
        <dbReference type="Pfam" id="PF02687"/>
    </source>
</evidence>
<evidence type="ECO:0000313" key="17">
    <source>
        <dbReference type="Proteomes" id="UP001157109"/>
    </source>
</evidence>
<feature type="transmembrane region" description="Helical" evidence="13">
    <location>
        <begin position="234"/>
        <end position="253"/>
    </location>
</feature>
<dbReference type="InterPro" id="IPR047929">
    <property type="entry name" value="FtsX_actino"/>
</dbReference>
<dbReference type="RefSeq" id="WP_284283636.1">
    <property type="nucleotide sequence ID" value="NZ_BSUJ01000001.1"/>
</dbReference>
<dbReference type="Proteomes" id="UP001157109">
    <property type="component" value="Unassembled WGS sequence"/>
</dbReference>
<dbReference type="InterPro" id="IPR003838">
    <property type="entry name" value="ABC3_permease_C"/>
</dbReference>
<feature type="domain" description="FtsX extracellular" evidence="15">
    <location>
        <begin position="56"/>
        <end position="158"/>
    </location>
</feature>
<feature type="domain" description="ABC3 transporter permease C-terminal" evidence="14">
    <location>
        <begin position="181"/>
        <end position="247"/>
    </location>
</feature>
<feature type="transmembrane region" description="Helical" evidence="13">
    <location>
        <begin position="21"/>
        <end position="42"/>
    </location>
</feature>
<evidence type="ECO:0000256" key="4">
    <source>
        <dbReference type="ARBA" id="ARBA00011160"/>
    </source>
</evidence>
<keyword evidence="17" id="KW-1185">Reference proteome</keyword>
<dbReference type="PANTHER" id="PTHR47755">
    <property type="entry name" value="CELL DIVISION PROTEIN FTSX"/>
    <property type="match status" value="1"/>
</dbReference>
<comment type="subcellular location">
    <subcellularLocation>
        <location evidence="2">Cell membrane</location>
        <topology evidence="2">Multi-pass membrane protein</topology>
    </subcellularLocation>
</comment>
<keyword evidence="9 13" id="KW-1133">Transmembrane helix</keyword>
<gene>
    <name evidence="16" type="ORF">GCM10025862_06090</name>
</gene>
<dbReference type="Pfam" id="PF18075">
    <property type="entry name" value="FtsX_ECD"/>
    <property type="match status" value="1"/>
</dbReference>
<dbReference type="GO" id="GO:0051301">
    <property type="term" value="P:cell division"/>
    <property type="evidence" value="ECO:0007669"/>
    <property type="project" value="UniProtKB-KW"/>
</dbReference>
<dbReference type="InterPro" id="IPR004513">
    <property type="entry name" value="FtsX"/>
</dbReference>
<evidence type="ECO:0000256" key="8">
    <source>
        <dbReference type="ARBA" id="ARBA00022692"/>
    </source>
</evidence>
<keyword evidence="10 12" id="KW-0472">Membrane</keyword>
<evidence type="ECO:0000256" key="11">
    <source>
        <dbReference type="ARBA" id="ARBA00023306"/>
    </source>
</evidence>
<dbReference type="InterPro" id="IPR040690">
    <property type="entry name" value="FtsX_ECD"/>
</dbReference>
<evidence type="ECO:0000256" key="1">
    <source>
        <dbReference type="ARBA" id="ARBA00003552"/>
    </source>
</evidence>
<dbReference type="PANTHER" id="PTHR47755:SF1">
    <property type="entry name" value="CELL DIVISION PROTEIN FTSX"/>
    <property type="match status" value="1"/>
</dbReference>
<keyword evidence="11 12" id="KW-0131">Cell cycle</keyword>
<comment type="subunit">
    <text evidence="4">Forms a membrane-associated complex with FtsE.</text>
</comment>
<comment type="similarity">
    <text evidence="3 12">Belongs to the ABC-4 integral membrane protein family. FtsX subfamily.</text>
</comment>
<dbReference type="EMBL" id="BSUJ01000001">
    <property type="protein sequence ID" value="GMA18588.1"/>
    <property type="molecule type" value="Genomic_DNA"/>
</dbReference>
<dbReference type="Pfam" id="PF02687">
    <property type="entry name" value="FtsX"/>
    <property type="match status" value="1"/>
</dbReference>
<evidence type="ECO:0000313" key="16">
    <source>
        <dbReference type="EMBL" id="GMA18588.1"/>
    </source>
</evidence>
<evidence type="ECO:0000256" key="13">
    <source>
        <dbReference type="SAM" id="Phobius"/>
    </source>
</evidence>
<feature type="transmembrane region" description="Helical" evidence="13">
    <location>
        <begin position="175"/>
        <end position="198"/>
    </location>
</feature>
<organism evidence="16 17">
    <name type="scientific">Arsenicicoccus piscis</name>
    <dbReference type="NCBI Taxonomy" id="673954"/>
    <lineage>
        <taxon>Bacteria</taxon>
        <taxon>Bacillati</taxon>
        <taxon>Actinomycetota</taxon>
        <taxon>Actinomycetes</taxon>
        <taxon>Micrococcales</taxon>
        <taxon>Intrasporangiaceae</taxon>
        <taxon>Arsenicicoccus</taxon>
    </lineage>
</organism>
<evidence type="ECO:0000256" key="3">
    <source>
        <dbReference type="ARBA" id="ARBA00007379"/>
    </source>
</evidence>
<dbReference type="NCBIfam" id="NF038346">
    <property type="entry name" value="FtsX_actino"/>
    <property type="match status" value="1"/>
</dbReference>
<reference evidence="17" key="1">
    <citation type="journal article" date="2019" name="Int. J. Syst. Evol. Microbiol.">
        <title>The Global Catalogue of Microorganisms (GCM) 10K type strain sequencing project: providing services to taxonomists for standard genome sequencing and annotation.</title>
        <authorList>
            <consortium name="The Broad Institute Genomics Platform"/>
            <consortium name="The Broad Institute Genome Sequencing Center for Infectious Disease"/>
            <person name="Wu L."/>
            <person name="Ma J."/>
        </authorList>
    </citation>
    <scope>NUCLEOTIDE SEQUENCE [LARGE SCALE GENOMIC DNA]</scope>
    <source>
        <strain evidence="17">NBRC 105830</strain>
    </source>
</reference>
<evidence type="ECO:0000256" key="2">
    <source>
        <dbReference type="ARBA" id="ARBA00004651"/>
    </source>
</evidence>
<protein>
    <recommendedName>
        <fullName evidence="5 12">Cell division protein FtsX</fullName>
    </recommendedName>
</protein>
<comment type="caution">
    <text evidence="16">The sequence shown here is derived from an EMBL/GenBank/DDBJ whole genome shotgun (WGS) entry which is preliminary data.</text>
</comment>